<dbReference type="PANTHER" id="PTHR32444:SF234">
    <property type="entry name" value="RECEPTOR-LIKE SERINE_THREONINE-PROTEIN KINASE"/>
    <property type="match status" value="1"/>
</dbReference>
<dbReference type="PANTHER" id="PTHR32444">
    <property type="entry name" value="BULB-TYPE LECTIN DOMAIN-CONTAINING PROTEIN"/>
    <property type="match status" value="1"/>
</dbReference>
<dbReference type="Proteomes" id="UP001630127">
    <property type="component" value="Unassembled WGS sequence"/>
</dbReference>
<dbReference type="SUPFAM" id="SSF51110">
    <property type="entry name" value="alpha-D-mannose-specific plant lectins"/>
    <property type="match status" value="1"/>
</dbReference>
<keyword evidence="1" id="KW-0732">Signal</keyword>
<feature type="domain" description="Bulb-type lectin" evidence="3">
    <location>
        <begin position="29"/>
        <end position="136"/>
    </location>
</feature>
<keyword evidence="2" id="KW-0325">Glycoprotein</keyword>
<evidence type="ECO:0000256" key="1">
    <source>
        <dbReference type="ARBA" id="ARBA00022729"/>
    </source>
</evidence>
<dbReference type="SMART" id="SM00108">
    <property type="entry name" value="B_lectin"/>
    <property type="match status" value="1"/>
</dbReference>
<evidence type="ECO:0000313" key="5">
    <source>
        <dbReference type="Proteomes" id="UP001630127"/>
    </source>
</evidence>
<dbReference type="InterPro" id="IPR036426">
    <property type="entry name" value="Bulb-type_lectin_dom_sf"/>
</dbReference>
<reference evidence="4 5" key="1">
    <citation type="submission" date="2024-11" db="EMBL/GenBank/DDBJ databases">
        <title>A near-complete genome assembly of Cinchona calisaya.</title>
        <authorList>
            <person name="Lian D.C."/>
            <person name="Zhao X.W."/>
            <person name="Wei L."/>
        </authorList>
    </citation>
    <scope>NUCLEOTIDE SEQUENCE [LARGE SCALE GENOMIC DNA]</scope>
    <source>
        <tissue evidence="4">Nenye</tissue>
    </source>
</reference>
<proteinExistence type="predicted"/>
<keyword evidence="5" id="KW-1185">Reference proteome</keyword>
<evidence type="ECO:0000256" key="2">
    <source>
        <dbReference type="ARBA" id="ARBA00023180"/>
    </source>
</evidence>
<dbReference type="InterPro" id="IPR001480">
    <property type="entry name" value="Bulb-type_lectin_dom"/>
</dbReference>
<accession>A0ABD2ZKR9</accession>
<dbReference type="PROSITE" id="PS51257">
    <property type="entry name" value="PROKAR_LIPOPROTEIN"/>
    <property type="match status" value="1"/>
</dbReference>
<dbReference type="CDD" id="cd00028">
    <property type="entry name" value="B_lectin"/>
    <property type="match status" value="1"/>
</dbReference>
<protein>
    <recommendedName>
        <fullName evidence="3">Bulb-type lectin domain-containing protein</fullName>
    </recommendedName>
</protein>
<comment type="caution">
    <text evidence="4">The sequence shown here is derived from an EMBL/GenBank/DDBJ whole genome shotgun (WGS) entry which is preliminary data.</text>
</comment>
<gene>
    <name evidence="4" type="ORF">ACH5RR_017742</name>
</gene>
<dbReference type="Gene3D" id="2.90.10.10">
    <property type="entry name" value="Bulb-type lectin domain"/>
    <property type="match status" value="1"/>
</dbReference>
<evidence type="ECO:0000259" key="3">
    <source>
        <dbReference type="PROSITE" id="PS50927"/>
    </source>
</evidence>
<organism evidence="4 5">
    <name type="scientific">Cinchona calisaya</name>
    <dbReference type="NCBI Taxonomy" id="153742"/>
    <lineage>
        <taxon>Eukaryota</taxon>
        <taxon>Viridiplantae</taxon>
        <taxon>Streptophyta</taxon>
        <taxon>Embryophyta</taxon>
        <taxon>Tracheophyta</taxon>
        <taxon>Spermatophyta</taxon>
        <taxon>Magnoliopsida</taxon>
        <taxon>eudicotyledons</taxon>
        <taxon>Gunneridae</taxon>
        <taxon>Pentapetalae</taxon>
        <taxon>asterids</taxon>
        <taxon>lamiids</taxon>
        <taxon>Gentianales</taxon>
        <taxon>Rubiaceae</taxon>
        <taxon>Cinchonoideae</taxon>
        <taxon>Cinchoneae</taxon>
        <taxon>Cinchona</taxon>
    </lineage>
</organism>
<sequence>MGAGIRALLFQQILLLSCISYFACFATGSDTIFSGQYLFQNQTIISKEGIFVLGFFSPGNLFNWYVGIWYKNISFPTVVWVANRDNPISRLNSVNSFLELRNGNLHLFNNVGEQFGQQVLVQVRQRQLQMLLRQYF</sequence>
<dbReference type="EMBL" id="JBJUIK010000008">
    <property type="protein sequence ID" value="KAL3519593.1"/>
    <property type="molecule type" value="Genomic_DNA"/>
</dbReference>
<name>A0ABD2ZKR9_9GENT</name>
<dbReference type="AlphaFoldDB" id="A0ABD2ZKR9"/>
<evidence type="ECO:0000313" key="4">
    <source>
        <dbReference type="EMBL" id="KAL3519593.1"/>
    </source>
</evidence>
<dbReference type="PROSITE" id="PS50927">
    <property type="entry name" value="BULB_LECTIN"/>
    <property type="match status" value="1"/>
</dbReference>